<dbReference type="InterPro" id="IPR016055">
    <property type="entry name" value="A-D-PHexomutase_a/b/a-I/II/III"/>
</dbReference>
<dbReference type="GO" id="GO:0004614">
    <property type="term" value="F:phosphoglucomutase activity"/>
    <property type="evidence" value="ECO:0007669"/>
    <property type="project" value="UniProtKB-EC"/>
</dbReference>
<organism evidence="11 12">
    <name type="scientific">Prosthecobacter vanneervenii</name>
    <dbReference type="NCBI Taxonomy" id="48466"/>
    <lineage>
        <taxon>Bacteria</taxon>
        <taxon>Pseudomonadati</taxon>
        <taxon>Verrucomicrobiota</taxon>
        <taxon>Verrucomicrobiia</taxon>
        <taxon>Verrucomicrobiales</taxon>
        <taxon>Verrucomicrobiaceae</taxon>
        <taxon>Prosthecobacter</taxon>
    </lineage>
</organism>
<feature type="domain" description="Alpha-D-phosphohexomutase alpha/beta/alpha" evidence="9">
    <location>
        <begin position="264"/>
        <end position="353"/>
    </location>
</feature>
<dbReference type="EMBL" id="JACHIG010000006">
    <property type="protein sequence ID" value="MBB5033345.1"/>
    <property type="molecule type" value="Genomic_DNA"/>
</dbReference>
<evidence type="ECO:0000256" key="1">
    <source>
        <dbReference type="ARBA" id="ARBA00001946"/>
    </source>
</evidence>
<gene>
    <name evidence="11" type="ORF">HNQ65_002933</name>
</gene>
<keyword evidence="6 11" id="KW-0413">Isomerase</keyword>
<dbReference type="PANTHER" id="PTHR45745:SF1">
    <property type="entry name" value="PHOSPHOGLUCOMUTASE 2B-RELATED"/>
    <property type="match status" value="1"/>
</dbReference>
<dbReference type="Pfam" id="PF00408">
    <property type="entry name" value="PGM_PMM_IV"/>
    <property type="match status" value="1"/>
</dbReference>
<feature type="domain" description="Alpha-D-phosphohexomutase C-terminal" evidence="7">
    <location>
        <begin position="577"/>
        <end position="614"/>
    </location>
</feature>
<dbReference type="Pfam" id="PF02878">
    <property type="entry name" value="PGM_PMM_I"/>
    <property type="match status" value="1"/>
</dbReference>
<evidence type="ECO:0000256" key="5">
    <source>
        <dbReference type="ARBA" id="ARBA00022842"/>
    </source>
</evidence>
<evidence type="ECO:0000256" key="4">
    <source>
        <dbReference type="ARBA" id="ARBA00022723"/>
    </source>
</evidence>
<dbReference type="Gene3D" id="3.40.120.10">
    <property type="entry name" value="Alpha-D-Glucose-1,6-Bisphosphate, subunit A, domain 3"/>
    <property type="match status" value="3"/>
</dbReference>
<keyword evidence="12" id="KW-1185">Reference proteome</keyword>
<comment type="similarity">
    <text evidence="2">Belongs to the phosphohexose mutase family.</text>
</comment>
<keyword evidence="4" id="KW-0479">Metal-binding</keyword>
<dbReference type="Pfam" id="PF02880">
    <property type="entry name" value="PGM_PMM_III"/>
    <property type="match status" value="2"/>
</dbReference>
<dbReference type="GO" id="GO:0008973">
    <property type="term" value="F:phosphopentomutase activity"/>
    <property type="evidence" value="ECO:0007669"/>
    <property type="project" value="TreeGrafter"/>
</dbReference>
<keyword evidence="3" id="KW-0597">Phosphoprotein</keyword>
<comment type="caution">
    <text evidence="11">The sequence shown here is derived from an EMBL/GenBank/DDBJ whole genome shotgun (WGS) entry which is preliminary data.</text>
</comment>
<dbReference type="EC" id="5.4.2.2" evidence="11"/>
<dbReference type="SUPFAM" id="SSF53738">
    <property type="entry name" value="Phosphoglucomutase, first 3 domains"/>
    <property type="match status" value="3"/>
</dbReference>
<dbReference type="InterPro" id="IPR005845">
    <property type="entry name" value="A-D-PHexomutase_a/b/a-II"/>
</dbReference>
<dbReference type="GO" id="GO:0006166">
    <property type="term" value="P:purine ribonucleoside salvage"/>
    <property type="evidence" value="ECO:0007669"/>
    <property type="project" value="TreeGrafter"/>
</dbReference>
<feature type="domain" description="Alpha-D-phosphohexomutase alpha/beta/alpha" evidence="10">
    <location>
        <begin position="460"/>
        <end position="501"/>
    </location>
</feature>
<dbReference type="InterPro" id="IPR005843">
    <property type="entry name" value="A-D-PHexomutase_C"/>
</dbReference>
<dbReference type="SUPFAM" id="SSF55957">
    <property type="entry name" value="Phosphoglucomutase, C-terminal domain"/>
    <property type="match status" value="1"/>
</dbReference>
<dbReference type="GO" id="GO:0000287">
    <property type="term" value="F:magnesium ion binding"/>
    <property type="evidence" value="ECO:0007669"/>
    <property type="project" value="InterPro"/>
</dbReference>
<dbReference type="CDD" id="cd05799">
    <property type="entry name" value="PGM2"/>
    <property type="match status" value="1"/>
</dbReference>
<evidence type="ECO:0000313" key="11">
    <source>
        <dbReference type="EMBL" id="MBB5033345.1"/>
    </source>
</evidence>
<evidence type="ECO:0000259" key="9">
    <source>
        <dbReference type="Pfam" id="PF02879"/>
    </source>
</evidence>
<dbReference type="AlphaFoldDB" id="A0A7W7YCI7"/>
<dbReference type="InterPro" id="IPR016066">
    <property type="entry name" value="A-D-PHexomutase_CS"/>
</dbReference>
<dbReference type="GO" id="GO:0005975">
    <property type="term" value="P:carbohydrate metabolic process"/>
    <property type="evidence" value="ECO:0007669"/>
    <property type="project" value="InterPro"/>
</dbReference>
<dbReference type="PANTHER" id="PTHR45745">
    <property type="entry name" value="PHOSPHOMANNOMUTASE 45A"/>
    <property type="match status" value="1"/>
</dbReference>
<protein>
    <submittedName>
        <fullName evidence="11">Phosphoglucomutase</fullName>
        <ecNumber evidence="11">5.4.2.2</ecNumber>
    </submittedName>
</protein>
<sequence>MSLADQLQAAAASGQLLPASLDNIRALLAASENPLYRASIEELASAGQWAELNDRFFQALKFGTGGLRGRTVGKVVTKAERGSAPEDQRPDAPCVGTNAMNFYNVSRATRGLVTYIKNYRANAKLGGKPSIVFAHDTRHFSAEFAKFCAKIATDCGANVYLFDGCRATPEMSFAVRQLRADAGVMLTASHNPPHDNGYKVNFNDGAGIVEPHATGIIKEVNAIKGEDYEALPEAERGQITTLGDDMDQQYLARVETMMLQPELLKKEEAKKLKIVFTALHGTGGVLVPVLLKKLGFTFLTVPEQDVRDGRFPTVKSPNPENASALKMAVDLANKEGADIIIGTDPDCDRMGVGVRDSKGEMVLLTGNQVGSLMAWYRTKTMFDLGILTAANKDRAVLLKTFVTSPLQDAIAAKFGVGCVNTLTGFKWISSKLAKYEAALPADIQARYRDLNNVESRAARLQHSKFLIFGGEESYGYMGDDFSRDKDGNGAVVMFAELAAYAASLGLTVAGLLDQVYAEVGYFLERNESKVFEGATGAAQITRLADSYGSNPPKEVDGSAVVNVRDFRKDEIKDEEGDVVLKEKMLFVDLADGRSFAVRPSGTEPKIKYYMFGRSLPAAGQKLSADELAAAKAKVSAGLASMWAWLDKDIDARLAE</sequence>
<evidence type="ECO:0000259" key="8">
    <source>
        <dbReference type="Pfam" id="PF02878"/>
    </source>
</evidence>
<evidence type="ECO:0000256" key="2">
    <source>
        <dbReference type="ARBA" id="ARBA00010231"/>
    </source>
</evidence>
<dbReference type="Proteomes" id="UP000590740">
    <property type="component" value="Unassembled WGS sequence"/>
</dbReference>
<dbReference type="RefSeq" id="WP_184340283.1">
    <property type="nucleotide sequence ID" value="NZ_JACHIG010000006.1"/>
</dbReference>
<feature type="domain" description="Alpha-D-phosphohexomutase alpha/beta/alpha" evidence="10">
    <location>
        <begin position="366"/>
        <end position="438"/>
    </location>
</feature>
<evidence type="ECO:0000256" key="6">
    <source>
        <dbReference type="ARBA" id="ARBA00023235"/>
    </source>
</evidence>
<reference evidence="11 12" key="1">
    <citation type="submission" date="2020-08" db="EMBL/GenBank/DDBJ databases">
        <title>Genomic Encyclopedia of Type Strains, Phase IV (KMG-IV): sequencing the most valuable type-strain genomes for metagenomic binning, comparative biology and taxonomic classification.</title>
        <authorList>
            <person name="Goeker M."/>
        </authorList>
    </citation>
    <scope>NUCLEOTIDE SEQUENCE [LARGE SCALE GENOMIC DNA]</scope>
    <source>
        <strain evidence="11 12">DSM 12252</strain>
    </source>
</reference>
<dbReference type="InterPro" id="IPR036900">
    <property type="entry name" value="A-D-PHexomutase_C_sf"/>
</dbReference>
<evidence type="ECO:0000259" key="10">
    <source>
        <dbReference type="Pfam" id="PF02880"/>
    </source>
</evidence>
<name>A0A7W7YCI7_9BACT</name>
<proteinExistence type="inferred from homology"/>
<dbReference type="PROSITE" id="PS00710">
    <property type="entry name" value="PGM_PMM"/>
    <property type="match status" value="1"/>
</dbReference>
<dbReference type="InterPro" id="IPR005841">
    <property type="entry name" value="Alpha-D-phosphohexomutase_SF"/>
</dbReference>
<evidence type="ECO:0000256" key="3">
    <source>
        <dbReference type="ARBA" id="ARBA00022553"/>
    </source>
</evidence>
<accession>A0A7W7YCI7</accession>
<dbReference type="InterPro" id="IPR005844">
    <property type="entry name" value="A-D-PHexomutase_a/b/a-I"/>
</dbReference>
<dbReference type="PRINTS" id="PR00509">
    <property type="entry name" value="PGMPMM"/>
</dbReference>
<dbReference type="Pfam" id="PF02879">
    <property type="entry name" value="PGM_PMM_II"/>
    <property type="match status" value="1"/>
</dbReference>
<evidence type="ECO:0000259" key="7">
    <source>
        <dbReference type="Pfam" id="PF00408"/>
    </source>
</evidence>
<evidence type="ECO:0000313" key="12">
    <source>
        <dbReference type="Proteomes" id="UP000590740"/>
    </source>
</evidence>
<dbReference type="InterPro" id="IPR005846">
    <property type="entry name" value="A-D-PHexomutase_a/b/a-III"/>
</dbReference>
<feature type="domain" description="Alpha-D-phosphohexomutase alpha/beta/alpha" evidence="8">
    <location>
        <begin position="96"/>
        <end position="224"/>
    </location>
</feature>
<keyword evidence="5" id="KW-0460">Magnesium</keyword>
<comment type="cofactor">
    <cofactor evidence="1">
        <name>Mg(2+)</name>
        <dbReference type="ChEBI" id="CHEBI:18420"/>
    </cofactor>
</comment>